<comment type="caution">
    <text evidence="2">The sequence shown here is derived from an EMBL/GenBank/DDBJ whole genome shotgun (WGS) entry which is preliminary data.</text>
</comment>
<sequence>MLSRRDSDDMQPEIPSLAHSRTLVTGSSGHLGEALMRTLRDQGCDATGLDLRPSKWTNVVGSVDDPDLMRRLVAGVDVVFHTATLHKPQLAFVSRRAFLDTNVNGTHTLLDAAAAGGVRAFVMTSSTTVFGDALVPPPDQPAAWIDESVAPLPKNIYGVTKSAGEDLCRLAHRNDGLPCVVLRVARFFADTDDMPDDHDGRSDENVKANEYASRRVALEDAVDAHLKAARHAPRLGFARYVIAATTPFTRDDLAGLRTDAATLFARRVPHAADVWRRRGWRFPHRLDRVYVNAKARHELGWCPRFDLDAIAARVARGDSVRTPLSQLVGVKEYASSPYHLGVFHPTSGDHRARARRALVG</sequence>
<protein>
    <submittedName>
        <fullName evidence="2">dTDP-glucose 4,6-dehydratase</fullName>
    </submittedName>
</protein>
<reference evidence="2 3" key="1">
    <citation type="journal article" date="2015" name="Emerg. Microbes Infect.">
        <title>Characterization of 17 strains belonging to the Mycobacterium simiae complex and description of Mycobacterium paraense sp. nov.</title>
        <authorList>
            <person name="Fusco da Costa A.R."/>
            <person name="Fedrizzi T."/>
            <person name="Lopes M.L."/>
            <person name="Pecorari M."/>
            <person name="Oliveira da Costa W.L."/>
            <person name="Giacobazzi E."/>
            <person name="da Costa Bahia J.R."/>
            <person name="De Sanctis V."/>
            <person name="Batista Lima K.V."/>
            <person name="Bertorelli R."/>
            <person name="Grottola A."/>
            <person name="Fabio A."/>
            <person name="Mariottini A."/>
            <person name="Ferretti P."/>
            <person name="Di Leva F."/>
            <person name="Fregni Serpini G."/>
            <person name="Tagliazucchi S."/>
            <person name="Rumpianesi F."/>
            <person name="Jousson O."/>
            <person name="Segata N."/>
            <person name="Tortoli E."/>
        </authorList>
    </citation>
    <scope>NUCLEOTIDE SEQUENCE [LARGE SCALE GENOMIC DNA]</scope>
    <source>
        <strain evidence="2 3">FI-07156</strain>
    </source>
</reference>
<feature type="domain" description="NAD-dependent epimerase/dehydratase" evidence="1">
    <location>
        <begin position="23"/>
        <end position="191"/>
    </location>
</feature>
<dbReference type="InterPro" id="IPR036291">
    <property type="entry name" value="NAD(P)-bd_dom_sf"/>
</dbReference>
<proteinExistence type="predicted"/>
<dbReference type="Gene3D" id="3.40.50.720">
    <property type="entry name" value="NAD(P)-binding Rossmann-like Domain"/>
    <property type="match status" value="1"/>
</dbReference>
<dbReference type="PANTHER" id="PTHR43245:SF54">
    <property type="entry name" value="BLL0593 PROTEIN"/>
    <property type="match status" value="1"/>
</dbReference>
<evidence type="ECO:0000313" key="3">
    <source>
        <dbReference type="Proteomes" id="UP000193801"/>
    </source>
</evidence>
<name>A0ABX3VTZ0_9MYCO</name>
<evidence type="ECO:0000313" key="2">
    <source>
        <dbReference type="EMBL" id="ORW33771.1"/>
    </source>
</evidence>
<keyword evidence="3" id="KW-1185">Reference proteome</keyword>
<dbReference type="PANTHER" id="PTHR43245">
    <property type="entry name" value="BIFUNCTIONAL POLYMYXIN RESISTANCE PROTEIN ARNA"/>
    <property type="match status" value="1"/>
</dbReference>
<accession>A0ABX3VTZ0</accession>
<dbReference type="Proteomes" id="UP000193801">
    <property type="component" value="Unassembled WGS sequence"/>
</dbReference>
<dbReference type="InterPro" id="IPR050177">
    <property type="entry name" value="Lipid_A_modif_metabolic_enz"/>
</dbReference>
<dbReference type="InterPro" id="IPR001509">
    <property type="entry name" value="Epimerase_deHydtase"/>
</dbReference>
<evidence type="ECO:0000259" key="1">
    <source>
        <dbReference type="Pfam" id="PF01370"/>
    </source>
</evidence>
<dbReference type="Pfam" id="PF01370">
    <property type="entry name" value="Epimerase"/>
    <property type="match status" value="1"/>
</dbReference>
<dbReference type="SUPFAM" id="SSF51735">
    <property type="entry name" value="NAD(P)-binding Rossmann-fold domains"/>
    <property type="match status" value="1"/>
</dbReference>
<gene>
    <name evidence="2" type="ORF">AWB91_06275</name>
</gene>
<organism evidence="2 3">
    <name type="scientific">Mycobacterium paraense</name>
    <dbReference type="NCBI Taxonomy" id="767916"/>
    <lineage>
        <taxon>Bacteria</taxon>
        <taxon>Bacillati</taxon>
        <taxon>Actinomycetota</taxon>
        <taxon>Actinomycetes</taxon>
        <taxon>Mycobacteriales</taxon>
        <taxon>Mycobacteriaceae</taxon>
        <taxon>Mycobacterium</taxon>
        <taxon>Mycobacterium simiae complex</taxon>
    </lineage>
</organism>
<dbReference type="EMBL" id="LQPK01000002">
    <property type="protein sequence ID" value="ORW33771.1"/>
    <property type="molecule type" value="Genomic_DNA"/>
</dbReference>